<feature type="region of interest" description="Disordered" evidence="1">
    <location>
        <begin position="1"/>
        <end position="34"/>
    </location>
</feature>
<evidence type="ECO:0000313" key="3">
    <source>
        <dbReference type="Proteomes" id="UP000837857"/>
    </source>
</evidence>
<accession>A0ABN8J645</accession>
<evidence type="ECO:0008006" key="4">
    <source>
        <dbReference type="Google" id="ProtNLM"/>
    </source>
</evidence>
<evidence type="ECO:0000256" key="1">
    <source>
        <dbReference type="SAM" id="MobiDB-lite"/>
    </source>
</evidence>
<protein>
    <recommendedName>
        <fullName evidence="4">CCHC-type domain-containing protein</fullName>
    </recommendedName>
</protein>
<organism evidence="2 3">
    <name type="scientific">Iphiclides podalirius</name>
    <name type="common">scarce swallowtail</name>
    <dbReference type="NCBI Taxonomy" id="110791"/>
    <lineage>
        <taxon>Eukaryota</taxon>
        <taxon>Metazoa</taxon>
        <taxon>Ecdysozoa</taxon>
        <taxon>Arthropoda</taxon>
        <taxon>Hexapoda</taxon>
        <taxon>Insecta</taxon>
        <taxon>Pterygota</taxon>
        <taxon>Neoptera</taxon>
        <taxon>Endopterygota</taxon>
        <taxon>Lepidoptera</taxon>
        <taxon>Glossata</taxon>
        <taxon>Ditrysia</taxon>
        <taxon>Papilionoidea</taxon>
        <taxon>Papilionidae</taxon>
        <taxon>Papilioninae</taxon>
        <taxon>Iphiclides</taxon>
    </lineage>
</organism>
<reference evidence="2" key="1">
    <citation type="submission" date="2022-03" db="EMBL/GenBank/DDBJ databases">
        <authorList>
            <person name="Martin H S."/>
        </authorList>
    </citation>
    <scope>NUCLEOTIDE SEQUENCE</scope>
</reference>
<gene>
    <name evidence="2" type="ORF">IPOD504_LOCUS16388</name>
</gene>
<proteinExistence type="predicted"/>
<feature type="non-terminal residue" evidence="2">
    <location>
        <position position="145"/>
    </location>
</feature>
<dbReference type="Proteomes" id="UP000837857">
    <property type="component" value="Chromosome 8"/>
</dbReference>
<sequence length="145" mass="15760">MSASGCGRGRRGDRGEIDVQMLAPGGRRSAESRRNYNCNGCGATGHSYEACRFQQNSERSINSIDELPMTKEVGDVRSEQVASRDEPGGLVGSEVELVPEVSASKNLSDSPGSPVFEDALPNVTPPLQGRPIRQCRLRKLIKHYD</sequence>
<keyword evidence="3" id="KW-1185">Reference proteome</keyword>
<name>A0ABN8J645_9NEOP</name>
<dbReference type="EMBL" id="OW152820">
    <property type="protein sequence ID" value="CAH2074977.1"/>
    <property type="molecule type" value="Genomic_DNA"/>
</dbReference>
<evidence type="ECO:0000313" key="2">
    <source>
        <dbReference type="EMBL" id="CAH2074977.1"/>
    </source>
</evidence>
<feature type="region of interest" description="Disordered" evidence="1">
    <location>
        <begin position="102"/>
        <end position="127"/>
    </location>
</feature>